<organism evidence="1 2">
    <name type="scientific">Rhodovulum sulfidophilum</name>
    <name type="common">Rhodobacter sulfidophilus</name>
    <dbReference type="NCBI Taxonomy" id="35806"/>
    <lineage>
        <taxon>Bacteria</taxon>
        <taxon>Pseudomonadati</taxon>
        <taxon>Pseudomonadota</taxon>
        <taxon>Alphaproteobacteria</taxon>
        <taxon>Rhodobacterales</taxon>
        <taxon>Paracoccaceae</taxon>
        <taxon>Rhodovulum</taxon>
    </lineage>
</organism>
<gene>
    <name evidence="1" type="ORF">NHU_03149</name>
</gene>
<dbReference type="EMBL" id="AP014800">
    <property type="protein sequence ID" value="BAQ70292.1"/>
    <property type="molecule type" value="Genomic_DNA"/>
</dbReference>
<evidence type="ECO:0000313" key="1">
    <source>
        <dbReference type="EMBL" id="BAQ70292.1"/>
    </source>
</evidence>
<dbReference type="KEGG" id="rsu:NHU_03149"/>
<reference evidence="1 2" key="1">
    <citation type="submission" date="2015-02" db="EMBL/GenBank/DDBJ databases">
        <title>Genome sequene of Rhodovulum sulfidophilum DSM 2351.</title>
        <authorList>
            <person name="Nagao N."/>
        </authorList>
    </citation>
    <scope>NUCLEOTIDE SEQUENCE [LARGE SCALE GENOMIC DNA]</scope>
    <source>
        <strain evidence="1 2">DSM 2351</strain>
    </source>
</reference>
<dbReference type="AlphaFoldDB" id="A0A0D6B5B2"/>
<evidence type="ECO:0000313" key="2">
    <source>
        <dbReference type="Proteomes" id="UP000064912"/>
    </source>
</evidence>
<name>A0A0D6B5B2_RHOSU</name>
<accession>A0A0D6B5B2</accession>
<dbReference type="Proteomes" id="UP000064912">
    <property type="component" value="Chromosome"/>
</dbReference>
<proteinExistence type="predicted"/>
<protein>
    <submittedName>
        <fullName evidence="1">Uncharacterized protein</fullName>
    </submittedName>
</protein>
<sequence>MDTARVFWCLLSALKSCTAPVETDQAQQALHDPVSPWSLGPVAFPWLDLKECHADHAGAPPVQG</sequence>